<dbReference type="SMART" id="SM00530">
    <property type="entry name" value="HTH_XRE"/>
    <property type="match status" value="1"/>
</dbReference>
<dbReference type="EMBL" id="PUAP01000003">
    <property type="protein sequence ID" value="PQF25597.1"/>
    <property type="molecule type" value="Genomic_DNA"/>
</dbReference>
<dbReference type="SUPFAM" id="SSF47413">
    <property type="entry name" value="lambda repressor-like DNA-binding domains"/>
    <property type="match status" value="1"/>
</dbReference>
<dbReference type="InterPro" id="IPR010982">
    <property type="entry name" value="Lambda_DNA-bd_dom_sf"/>
</dbReference>
<dbReference type="PROSITE" id="PS50943">
    <property type="entry name" value="HTH_CROC1"/>
    <property type="match status" value="1"/>
</dbReference>
<name>A0A2S7RZB6_ENTMU</name>
<comment type="caution">
    <text evidence="2">The sequence shown here is derived from an EMBL/GenBank/DDBJ whole genome shotgun (WGS) entry which is preliminary data.</text>
</comment>
<sequence>MEINKKEVGQRIRNLRNSMGLSMEKFGKLIDDLPRSTVNNWERGINLPKQETLIRIAEIGNTTNEYLLYGNQENQYILDLLAKKAGKVHPELQNLILEEVKKAGMIDAQSLNSALNFFVANLIPPTEKDQFSFQLIDEDERLYMGFTDYGKKPQIYLKQDQKKKVLHIIPFTFSTFPMDRLMVYLSNEESLAYFAEEIDTEILEEFIILYSASSEDSEIRLYPLSYDKTTDVYEFKEDNIQKMDGNLYLPFLKEIEKEKLLNEIYSKEN</sequence>
<dbReference type="CDD" id="cd00093">
    <property type="entry name" value="HTH_XRE"/>
    <property type="match status" value="1"/>
</dbReference>
<reference evidence="2 3" key="1">
    <citation type="journal article" date="2018" name="Pathog. Dis.">
        <title>Whole-genome sequencing based characterization of antimicrobial resistance in Enterococcus.</title>
        <authorList>
            <person name="Tyson G."/>
        </authorList>
    </citation>
    <scope>NUCLEOTIDE SEQUENCE [LARGE SCALE GENOMIC DNA]</scope>
    <source>
        <strain evidence="2 3">CVM N55263</strain>
    </source>
</reference>
<evidence type="ECO:0000313" key="3">
    <source>
        <dbReference type="Proteomes" id="UP000237934"/>
    </source>
</evidence>
<dbReference type="Pfam" id="PF01381">
    <property type="entry name" value="HTH_3"/>
    <property type="match status" value="1"/>
</dbReference>
<feature type="domain" description="HTH cro/C1-type" evidence="1">
    <location>
        <begin position="12"/>
        <end position="67"/>
    </location>
</feature>
<organism evidence="2 3">
    <name type="scientific">Enterococcus mundtii</name>
    <dbReference type="NCBI Taxonomy" id="53346"/>
    <lineage>
        <taxon>Bacteria</taxon>
        <taxon>Bacillati</taxon>
        <taxon>Bacillota</taxon>
        <taxon>Bacilli</taxon>
        <taxon>Lactobacillales</taxon>
        <taxon>Enterococcaceae</taxon>
        <taxon>Enterococcus</taxon>
    </lineage>
</organism>
<protein>
    <submittedName>
        <fullName evidence="2">Transcriptional regulator</fullName>
    </submittedName>
</protein>
<gene>
    <name evidence="2" type="ORF">CUS89_01035</name>
</gene>
<accession>A0A2S7RZB6</accession>
<dbReference type="InterPro" id="IPR001387">
    <property type="entry name" value="Cro/C1-type_HTH"/>
</dbReference>
<evidence type="ECO:0000259" key="1">
    <source>
        <dbReference type="PROSITE" id="PS50943"/>
    </source>
</evidence>
<dbReference type="Gene3D" id="1.10.260.40">
    <property type="entry name" value="lambda repressor-like DNA-binding domains"/>
    <property type="match status" value="1"/>
</dbReference>
<dbReference type="RefSeq" id="WP_104870706.1">
    <property type="nucleotide sequence ID" value="NZ_PUAP01000003.1"/>
</dbReference>
<dbReference type="Proteomes" id="UP000237934">
    <property type="component" value="Unassembled WGS sequence"/>
</dbReference>
<evidence type="ECO:0000313" key="2">
    <source>
        <dbReference type="EMBL" id="PQF25597.1"/>
    </source>
</evidence>
<dbReference type="GO" id="GO:0003677">
    <property type="term" value="F:DNA binding"/>
    <property type="evidence" value="ECO:0007669"/>
    <property type="project" value="InterPro"/>
</dbReference>
<dbReference type="AlphaFoldDB" id="A0A2S7RZB6"/>
<proteinExistence type="predicted"/>